<protein>
    <submittedName>
        <fullName evidence="2">Uncharacterized protein</fullName>
    </submittedName>
</protein>
<evidence type="ECO:0000256" key="1">
    <source>
        <dbReference type="SAM" id="Phobius"/>
    </source>
</evidence>
<organism evidence="2">
    <name type="scientific">marine sediment metagenome</name>
    <dbReference type="NCBI Taxonomy" id="412755"/>
    <lineage>
        <taxon>unclassified sequences</taxon>
        <taxon>metagenomes</taxon>
        <taxon>ecological metagenomes</taxon>
    </lineage>
</organism>
<name>X1LVJ1_9ZZZZ</name>
<feature type="transmembrane region" description="Helical" evidence="1">
    <location>
        <begin position="21"/>
        <end position="41"/>
    </location>
</feature>
<gene>
    <name evidence="2" type="ORF">S06H3_19485</name>
</gene>
<keyword evidence="1" id="KW-0812">Transmembrane</keyword>
<sequence>MDIGEIIQKSWVVYKQNFPTLVIPFLTLAIAISAIFSFIGAGSVSFHLENNTIIIAGENLSSPDLLDNNDENYFEVRADENHRLEVVHDSRAIPEIHDRWIQVCLSFASSIPATYHLDIYDFFENSWENGELEEVGIEKENWVIERTTDIENYLSDENSIRVRVITEKL</sequence>
<keyword evidence="1" id="KW-0472">Membrane</keyword>
<proteinExistence type="predicted"/>
<keyword evidence="1" id="KW-1133">Transmembrane helix</keyword>
<accession>X1LVJ1</accession>
<comment type="caution">
    <text evidence="2">The sequence shown here is derived from an EMBL/GenBank/DDBJ whole genome shotgun (WGS) entry which is preliminary data.</text>
</comment>
<reference evidence="2" key="1">
    <citation type="journal article" date="2014" name="Front. Microbiol.">
        <title>High frequency of phylogenetically diverse reductive dehalogenase-homologous genes in deep subseafloor sedimentary metagenomes.</title>
        <authorList>
            <person name="Kawai M."/>
            <person name="Futagami T."/>
            <person name="Toyoda A."/>
            <person name="Takaki Y."/>
            <person name="Nishi S."/>
            <person name="Hori S."/>
            <person name="Arai W."/>
            <person name="Tsubouchi T."/>
            <person name="Morono Y."/>
            <person name="Uchiyama I."/>
            <person name="Ito T."/>
            <person name="Fujiyama A."/>
            <person name="Inagaki F."/>
            <person name="Takami H."/>
        </authorList>
    </citation>
    <scope>NUCLEOTIDE SEQUENCE</scope>
    <source>
        <strain evidence="2">Expedition CK06-06</strain>
    </source>
</reference>
<dbReference type="AlphaFoldDB" id="X1LVJ1"/>
<evidence type="ECO:0000313" key="2">
    <source>
        <dbReference type="EMBL" id="GAI06430.1"/>
    </source>
</evidence>
<dbReference type="EMBL" id="BARV01009982">
    <property type="protein sequence ID" value="GAI06430.1"/>
    <property type="molecule type" value="Genomic_DNA"/>
</dbReference>